<reference evidence="1" key="1">
    <citation type="journal article" date="2015" name="Nature">
        <title>Complex archaea that bridge the gap between prokaryotes and eukaryotes.</title>
        <authorList>
            <person name="Spang A."/>
            <person name="Saw J.H."/>
            <person name="Jorgensen S.L."/>
            <person name="Zaremba-Niedzwiedzka K."/>
            <person name="Martijn J."/>
            <person name="Lind A.E."/>
            <person name="van Eijk R."/>
            <person name="Schleper C."/>
            <person name="Guy L."/>
            <person name="Ettema T.J."/>
        </authorList>
    </citation>
    <scope>NUCLEOTIDE SEQUENCE</scope>
</reference>
<organism evidence="1">
    <name type="scientific">marine sediment metagenome</name>
    <dbReference type="NCBI Taxonomy" id="412755"/>
    <lineage>
        <taxon>unclassified sequences</taxon>
        <taxon>metagenomes</taxon>
        <taxon>ecological metagenomes</taxon>
    </lineage>
</organism>
<dbReference type="AlphaFoldDB" id="A0A0F9PGN4"/>
<gene>
    <name evidence="1" type="ORF">LCGC14_0845900</name>
</gene>
<name>A0A0F9PGN4_9ZZZZ</name>
<protein>
    <submittedName>
        <fullName evidence="1">Uncharacterized protein</fullName>
    </submittedName>
</protein>
<proteinExistence type="predicted"/>
<dbReference type="EMBL" id="LAZR01002498">
    <property type="protein sequence ID" value="KKN29284.1"/>
    <property type="molecule type" value="Genomic_DNA"/>
</dbReference>
<sequence>MKVYPVKVTRSWYRFIKHLCAECGNLHMYPKYGTPDTRLDGRRFKYVCHKQTDNYAGGNN</sequence>
<comment type="caution">
    <text evidence="1">The sequence shown here is derived from an EMBL/GenBank/DDBJ whole genome shotgun (WGS) entry which is preliminary data.</text>
</comment>
<accession>A0A0F9PGN4</accession>
<evidence type="ECO:0000313" key="1">
    <source>
        <dbReference type="EMBL" id="KKN29284.1"/>
    </source>
</evidence>